<dbReference type="Proteomes" id="UP000503505">
    <property type="component" value="Chromosome"/>
</dbReference>
<dbReference type="InterPro" id="IPR014543">
    <property type="entry name" value="UCP028291"/>
</dbReference>
<dbReference type="AlphaFoldDB" id="A0AAE6WW56"/>
<dbReference type="EMBL" id="CP044463">
    <property type="protein sequence ID" value="QIC68043.1"/>
    <property type="molecule type" value="Genomic_DNA"/>
</dbReference>
<dbReference type="RefSeq" id="WP_163172019.1">
    <property type="nucleotide sequence ID" value="NZ_CP044463.1"/>
</dbReference>
<evidence type="ECO:0000313" key="2">
    <source>
        <dbReference type="Proteomes" id="UP000503505"/>
    </source>
</evidence>
<reference evidence="1 2" key="1">
    <citation type="submission" date="2019-09" db="EMBL/GenBank/DDBJ databases">
        <title>Non-baumannii Acinetobacter spp. carrying blaNDM-1 isolated in China.</title>
        <authorList>
            <person name="Cui C."/>
            <person name="Chen C."/>
            <person name="Sun J."/>
            <person name="Liu Y."/>
        </authorList>
    </citation>
    <scope>NUCLEOTIDE SEQUENCE [LARGE SCALE GENOMIC DNA]</scope>
    <source>
        <strain evidence="1 2">HZE23-1</strain>
    </source>
</reference>
<organism evidence="1 2">
    <name type="scientific">Acinetobacter schindleri</name>
    <dbReference type="NCBI Taxonomy" id="108981"/>
    <lineage>
        <taxon>Bacteria</taxon>
        <taxon>Pseudomonadati</taxon>
        <taxon>Pseudomonadota</taxon>
        <taxon>Gammaproteobacteria</taxon>
        <taxon>Moraxellales</taxon>
        <taxon>Moraxellaceae</taxon>
        <taxon>Acinetobacter</taxon>
    </lineage>
</organism>
<sequence>MQESYTDIPTLQAQRIALRLMKHWQHKFEVASTEQNIQIHMPNATVEIIPTDQHLRVQIRAQQEDVDLPRLQQVVIEHLERMGQEPLQAEWQIQQL</sequence>
<dbReference type="Pfam" id="PF09981">
    <property type="entry name" value="DUF2218"/>
    <property type="match status" value="1"/>
</dbReference>
<evidence type="ECO:0000313" key="1">
    <source>
        <dbReference type="EMBL" id="QIC68043.1"/>
    </source>
</evidence>
<dbReference type="Gene3D" id="3.30.310.50">
    <property type="entry name" value="Alpha-D-phosphohexomutase, C-terminal domain"/>
    <property type="match status" value="1"/>
</dbReference>
<accession>A0AAE6WW56</accession>
<name>A0AAE6WW56_9GAMM</name>
<gene>
    <name evidence="1" type="ORF">FSC10_12065</name>
</gene>
<protein>
    <submittedName>
        <fullName evidence="1">DUF2218 domain-containing protein</fullName>
    </submittedName>
</protein>
<proteinExistence type="predicted"/>